<keyword evidence="3" id="KW-1185">Reference proteome</keyword>
<evidence type="ECO:0000259" key="1">
    <source>
        <dbReference type="PROSITE" id="PS51186"/>
    </source>
</evidence>
<dbReference type="Proteomes" id="UP000197535">
    <property type="component" value="Unassembled WGS sequence"/>
</dbReference>
<protein>
    <recommendedName>
        <fullName evidence="1">N-acetyltransferase domain-containing protein</fullName>
    </recommendedName>
</protein>
<sequence length="141" mass="15255">MQEEIEVILQRLHDAPRTCWIAEDDAGPCGYLLAYPSRLGAVTPLGGHFCLVSNADTLYLHDLAVPSRMAGKGVGSALVELAMQAAAAWNISSSALVSVQGSRQYWMRLGYTAMAPDLQYAANLKSYPDDAVYMVKRLCGS</sequence>
<dbReference type="GO" id="GO:0016747">
    <property type="term" value="F:acyltransferase activity, transferring groups other than amino-acyl groups"/>
    <property type="evidence" value="ECO:0007669"/>
    <property type="project" value="InterPro"/>
</dbReference>
<dbReference type="InterPro" id="IPR016181">
    <property type="entry name" value="Acyl_CoA_acyltransferase"/>
</dbReference>
<comment type="caution">
    <text evidence="2">The sequence shown here is derived from an EMBL/GenBank/DDBJ whole genome shotgun (WGS) entry which is preliminary data.</text>
</comment>
<organism evidence="2 3">
    <name type="scientific">Noviherbaspirillum denitrificans</name>
    <dbReference type="NCBI Taxonomy" id="1968433"/>
    <lineage>
        <taxon>Bacteria</taxon>
        <taxon>Pseudomonadati</taxon>
        <taxon>Pseudomonadota</taxon>
        <taxon>Betaproteobacteria</taxon>
        <taxon>Burkholderiales</taxon>
        <taxon>Oxalobacteraceae</taxon>
        <taxon>Noviherbaspirillum</taxon>
    </lineage>
</organism>
<dbReference type="Pfam" id="PF00583">
    <property type="entry name" value="Acetyltransf_1"/>
    <property type="match status" value="1"/>
</dbReference>
<gene>
    <name evidence="2" type="ORF">AYR66_18900</name>
</gene>
<evidence type="ECO:0000313" key="3">
    <source>
        <dbReference type="Proteomes" id="UP000197535"/>
    </source>
</evidence>
<dbReference type="SUPFAM" id="SSF55729">
    <property type="entry name" value="Acyl-CoA N-acyltransferases (Nat)"/>
    <property type="match status" value="1"/>
</dbReference>
<dbReference type="CDD" id="cd04301">
    <property type="entry name" value="NAT_SF"/>
    <property type="match status" value="1"/>
</dbReference>
<dbReference type="OrthoDB" id="359414at2"/>
<accession>A0A254TF15</accession>
<proteinExistence type="predicted"/>
<evidence type="ECO:0000313" key="2">
    <source>
        <dbReference type="EMBL" id="OWW21231.1"/>
    </source>
</evidence>
<dbReference type="EMBL" id="LSTO01000001">
    <property type="protein sequence ID" value="OWW21231.1"/>
    <property type="molecule type" value="Genomic_DNA"/>
</dbReference>
<name>A0A254TF15_9BURK</name>
<dbReference type="AlphaFoldDB" id="A0A254TF15"/>
<feature type="domain" description="N-acetyltransferase" evidence="1">
    <location>
        <begin position="1"/>
        <end position="139"/>
    </location>
</feature>
<reference evidence="2 3" key="1">
    <citation type="submission" date="2016-02" db="EMBL/GenBank/DDBJ databases">
        <authorList>
            <person name="Wen L."/>
            <person name="He K."/>
            <person name="Yang H."/>
        </authorList>
    </citation>
    <scope>NUCLEOTIDE SEQUENCE [LARGE SCALE GENOMIC DNA]</scope>
    <source>
        <strain evidence="2 3">TSA40</strain>
    </source>
</reference>
<dbReference type="Gene3D" id="3.40.630.30">
    <property type="match status" value="1"/>
</dbReference>
<dbReference type="PROSITE" id="PS51186">
    <property type="entry name" value="GNAT"/>
    <property type="match status" value="1"/>
</dbReference>
<dbReference type="InterPro" id="IPR000182">
    <property type="entry name" value="GNAT_dom"/>
</dbReference>